<proteinExistence type="predicted"/>
<protein>
    <submittedName>
        <fullName evidence="2">Uncharacterized protein</fullName>
    </submittedName>
</protein>
<name>A0A1Q9F7K7_SYMMI</name>
<feature type="region of interest" description="Disordered" evidence="1">
    <location>
        <begin position="195"/>
        <end position="214"/>
    </location>
</feature>
<accession>A0A1Q9F7K7</accession>
<reference evidence="2 3" key="1">
    <citation type="submission" date="2016-02" db="EMBL/GenBank/DDBJ databases">
        <title>Genome analysis of coral dinoflagellate symbionts highlights evolutionary adaptations to a symbiotic lifestyle.</title>
        <authorList>
            <person name="Aranda M."/>
            <person name="Li Y."/>
            <person name="Liew Y.J."/>
            <person name="Baumgarten S."/>
            <person name="Simakov O."/>
            <person name="Wilson M."/>
            <person name="Piel J."/>
            <person name="Ashoor H."/>
            <person name="Bougouffa S."/>
            <person name="Bajic V.B."/>
            <person name="Ryu T."/>
            <person name="Ravasi T."/>
            <person name="Bayer T."/>
            <person name="Micklem G."/>
            <person name="Kim H."/>
            <person name="Bhak J."/>
            <person name="Lajeunesse T.C."/>
            <person name="Voolstra C.R."/>
        </authorList>
    </citation>
    <scope>NUCLEOTIDE SEQUENCE [LARGE SCALE GENOMIC DNA]</scope>
    <source>
        <strain evidence="2 3">CCMP2467</strain>
    </source>
</reference>
<dbReference type="EMBL" id="LSRX01000001">
    <property type="protein sequence ID" value="OLQ15668.1"/>
    <property type="molecule type" value="Genomic_DNA"/>
</dbReference>
<evidence type="ECO:0000313" key="3">
    <source>
        <dbReference type="Proteomes" id="UP000186817"/>
    </source>
</evidence>
<evidence type="ECO:0000313" key="2">
    <source>
        <dbReference type="EMBL" id="OLQ15668.1"/>
    </source>
</evidence>
<evidence type="ECO:0000256" key="1">
    <source>
        <dbReference type="SAM" id="MobiDB-lite"/>
    </source>
</evidence>
<sequence length="214" mass="23109">MDLRRPCRVLPVECLFLVQSGKPTASPPLRAEMGLVFVLARHFVPPAYKCLQKNSEEPMVSARQGLVVAVRRLSWSVPVARELQRCASLRQAWANGDITAGTVRSRYGSATLEMEMMEAQKIVVANGSQAVPLVSRGLEVASLRDLRCPGLHGAEAAVSLFGAAETGAREEEGAEGSEGAATFLDTLLSTCRSWRTSDDGSYEDVDPCLSEAEK</sequence>
<dbReference type="Proteomes" id="UP000186817">
    <property type="component" value="Unassembled WGS sequence"/>
</dbReference>
<dbReference type="AlphaFoldDB" id="A0A1Q9F7K7"/>
<gene>
    <name evidence="2" type="ORF">AK812_SmicGene68</name>
</gene>
<organism evidence="2 3">
    <name type="scientific">Symbiodinium microadriaticum</name>
    <name type="common">Dinoflagellate</name>
    <name type="synonym">Zooxanthella microadriatica</name>
    <dbReference type="NCBI Taxonomy" id="2951"/>
    <lineage>
        <taxon>Eukaryota</taxon>
        <taxon>Sar</taxon>
        <taxon>Alveolata</taxon>
        <taxon>Dinophyceae</taxon>
        <taxon>Suessiales</taxon>
        <taxon>Symbiodiniaceae</taxon>
        <taxon>Symbiodinium</taxon>
    </lineage>
</organism>
<keyword evidence="3" id="KW-1185">Reference proteome</keyword>
<comment type="caution">
    <text evidence="2">The sequence shown here is derived from an EMBL/GenBank/DDBJ whole genome shotgun (WGS) entry which is preliminary data.</text>
</comment>